<evidence type="ECO:0000256" key="2">
    <source>
        <dbReference type="ARBA" id="ARBA00022771"/>
    </source>
</evidence>
<dbReference type="Pfam" id="PF13445">
    <property type="entry name" value="zf-RING_UBOX"/>
    <property type="match status" value="1"/>
</dbReference>
<dbReference type="SMART" id="SM00184">
    <property type="entry name" value="RING"/>
    <property type="match status" value="1"/>
</dbReference>
<proteinExistence type="predicted"/>
<dbReference type="InterPro" id="IPR013083">
    <property type="entry name" value="Znf_RING/FYVE/PHD"/>
</dbReference>
<keyword evidence="3" id="KW-0862">Zinc</keyword>
<dbReference type="GO" id="GO:0008270">
    <property type="term" value="F:zinc ion binding"/>
    <property type="evidence" value="ECO:0007669"/>
    <property type="project" value="UniProtKB-KW"/>
</dbReference>
<dbReference type="InterPro" id="IPR004170">
    <property type="entry name" value="WWE_dom"/>
</dbReference>
<accession>A0A7S0AGZ2</accession>
<evidence type="ECO:0008006" key="8">
    <source>
        <dbReference type="Google" id="ProtNLM"/>
    </source>
</evidence>
<evidence type="ECO:0000259" key="6">
    <source>
        <dbReference type="PROSITE" id="PS50918"/>
    </source>
</evidence>
<dbReference type="SUPFAM" id="SSF57850">
    <property type="entry name" value="RING/U-box"/>
    <property type="match status" value="1"/>
</dbReference>
<dbReference type="InterPro" id="IPR027370">
    <property type="entry name" value="Znf-RING_euk"/>
</dbReference>
<dbReference type="PROSITE" id="PS50089">
    <property type="entry name" value="ZF_RING_2"/>
    <property type="match status" value="1"/>
</dbReference>
<dbReference type="AlphaFoldDB" id="A0A7S0AGZ2"/>
<name>A0A7S0AGZ2_9DINO</name>
<dbReference type="SUPFAM" id="SSF117839">
    <property type="entry name" value="WWE domain"/>
    <property type="match status" value="1"/>
</dbReference>
<dbReference type="PROSITE" id="PS50918">
    <property type="entry name" value="WWE"/>
    <property type="match status" value="1"/>
</dbReference>
<evidence type="ECO:0000256" key="1">
    <source>
        <dbReference type="ARBA" id="ARBA00022723"/>
    </source>
</evidence>
<evidence type="ECO:0000259" key="5">
    <source>
        <dbReference type="PROSITE" id="PS50089"/>
    </source>
</evidence>
<feature type="domain" description="RING-type" evidence="5">
    <location>
        <begin position="144"/>
        <end position="175"/>
    </location>
</feature>
<feature type="domain" description="WWE" evidence="6">
    <location>
        <begin position="19"/>
        <end position="116"/>
    </location>
</feature>
<keyword evidence="2 4" id="KW-0863">Zinc-finger</keyword>
<dbReference type="Pfam" id="PF02825">
    <property type="entry name" value="WWE"/>
    <property type="match status" value="1"/>
</dbReference>
<organism evidence="7">
    <name type="scientific">Pyrodinium bahamense</name>
    <dbReference type="NCBI Taxonomy" id="73915"/>
    <lineage>
        <taxon>Eukaryota</taxon>
        <taxon>Sar</taxon>
        <taxon>Alveolata</taxon>
        <taxon>Dinophyceae</taxon>
        <taxon>Gonyaulacales</taxon>
        <taxon>Pyrocystaceae</taxon>
        <taxon>Pyrodinium</taxon>
    </lineage>
</organism>
<keyword evidence="1" id="KW-0479">Metal-binding</keyword>
<dbReference type="EMBL" id="HBEG01027064">
    <property type="protein sequence ID" value="CAD8363496.1"/>
    <property type="molecule type" value="Transcribed_RNA"/>
</dbReference>
<dbReference type="InterPro" id="IPR001841">
    <property type="entry name" value="Znf_RING"/>
</dbReference>
<reference evidence="7" key="1">
    <citation type="submission" date="2021-01" db="EMBL/GenBank/DDBJ databases">
        <authorList>
            <person name="Corre E."/>
            <person name="Pelletier E."/>
            <person name="Niang G."/>
            <person name="Scheremetjew M."/>
            <person name="Finn R."/>
            <person name="Kale V."/>
            <person name="Holt S."/>
            <person name="Cochrane G."/>
            <person name="Meng A."/>
            <person name="Brown T."/>
            <person name="Cohen L."/>
        </authorList>
    </citation>
    <scope>NUCLEOTIDE SEQUENCE</scope>
    <source>
        <strain evidence="7">Pbaha01</strain>
    </source>
</reference>
<protein>
    <recommendedName>
        <fullName evidence="8">RING-type domain-containing protein</fullName>
    </recommendedName>
</protein>
<dbReference type="Gene3D" id="3.30.720.50">
    <property type="match status" value="1"/>
</dbReference>
<evidence type="ECO:0000313" key="7">
    <source>
        <dbReference type="EMBL" id="CAD8363496.1"/>
    </source>
</evidence>
<dbReference type="InterPro" id="IPR037197">
    <property type="entry name" value="WWE_dom_sf"/>
</dbReference>
<sequence>MALAHGSLAVNPSTVAGTAVIVATSVADEVPQWEWCKIAGPNLGRRSLADLDRSDWGIYSEAQNEQIEAAFQAGHKMVEVIVGIRTYHIIFDGVFTRNGGMVQHDLALNKTRHVRRRLVLLAERTAALSAAMERQTLLAGEELCAICVEHFAENPVAPIVRLPCGHSFHGACVQRCAGQTSAASALGRAGLPQATQTPPACLQRVVHQESGVVGKAQGETEAEPRGMYTGRLMRAMRQEVLHRLASCVLAPTLGCGCLSVRSKGTSLQSVRRLLVGWPWTRGAPRIQHRSSRRPPTGTGPLWRCCCTLGQTSMRPRTRATLHCSWQPSKDTTMWRSC</sequence>
<gene>
    <name evidence="7" type="ORF">PBAH0796_LOCUS16399</name>
</gene>
<evidence type="ECO:0000256" key="4">
    <source>
        <dbReference type="PROSITE-ProRule" id="PRU00175"/>
    </source>
</evidence>
<dbReference type="Gene3D" id="3.30.40.10">
    <property type="entry name" value="Zinc/RING finger domain, C3HC4 (zinc finger)"/>
    <property type="match status" value="1"/>
</dbReference>
<evidence type="ECO:0000256" key="3">
    <source>
        <dbReference type="ARBA" id="ARBA00022833"/>
    </source>
</evidence>